<dbReference type="RefSeq" id="XP_070889020.1">
    <property type="nucleotide sequence ID" value="XM_071032372.1"/>
</dbReference>
<reference evidence="1 2" key="1">
    <citation type="submission" date="2024-07" db="EMBL/GenBank/DDBJ databases">
        <title>Section-level genome sequencing and comparative genomics of Aspergillus sections Usti and Cavernicolus.</title>
        <authorList>
            <consortium name="Lawrence Berkeley National Laboratory"/>
            <person name="Nybo J.L."/>
            <person name="Vesth T.C."/>
            <person name="Theobald S."/>
            <person name="Frisvad J.C."/>
            <person name="Larsen T.O."/>
            <person name="Kjaerboelling I."/>
            <person name="Rothschild-Mancinelli K."/>
            <person name="Lyhne E.K."/>
            <person name="Kogle M.E."/>
            <person name="Barry K."/>
            <person name="Clum A."/>
            <person name="Na H."/>
            <person name="Ledsgaard L."/>
            <person name="Lin J."/>
            <person name="Lipzen A."/>
            <person name="Kuo A."/>
            <person name="Riley R."/>
            <person name="Mondo S."/>
            <person name="Labutti K."/>
            <person name="Haridas S."/>
            <person name="Pangalinan J."/>
            <person name="Salamov A.A."/>
            <person name="Simmons B.A."/>
            <person name="Magnuson J.K."/>
            <person name="Chen J."/>
            <person name="Drula E."/>
            <person name="Henrissat B."/>
            <person name="Wiebenga A."/>
            <person name="Lubbers R.J."/>
            <person name="Gomes A.C."/>
            <person name="Macurrencykelacurrency M.R."/>
            <person name="Stajich J."/>
            <person name="Grigoriev I.V."/>
            <person name="Mortensen U.H."/>
            <person name="De Vries R.P."/>
            <person name="Baker S.E."/>
            <person name="Andersen M.R."/>
        </authorList>
    </citation>
    <scope>NUCLEOTIDE SEQUENCE [LARGE SCALE GENOMIC DNA]</scope>
    <source>
        <strain evidence="1 2">CBS 449.75</strain>
    </source>
</reference>
<comment type="caution">
    <text evidence="1">The sequence shown here is derived from an EMBL/GenBank/DDBJ whole genome shotgun (WGS) entry which is preliminary data.</text>
</comment>
<dbReference type="GeneID" id="98147444"/>
<evidence type="ECO:0000313" key="2">
    <source>
        <dbReference type="Proteomes" id="UP001610432"/>
    </source>
</evidence>
<dbReference type="EMBL" id="JBFXLQ010000007">
    <property type="protein sequence ID" value="KAL2870041.1"/>
    <property type="molecule type" value="Genomic_DNA"/>
</dbReference>
<accession>A0ABR4M012</accession>
<name>A0ABR4M012_9EURO</name>
<gene>
    <name evidence="1" type="ORF">BJX67DRAFT_378591</name>
</gene>
<dbReference type="CDD" id="cd12148">
    <property type="entry name" value="fungal_TF_MHR"/>
    <property type="match status" value="1"/>
</dbReference>
<evidence type="ECO:0000313" key="1">
    <source>
        <dbReference type="EMBL" id="KAL2870041.1"/>
    </source>
</evidence>
<keyword evidence="2" id="KW-1185">Reference proteome</keyword>
<proteinExistence type="predicted"/>
<organism evidence="1 2">
    <name type="scientific">Aspergillus lucknowensis</name>
    <dbReference type="NCBI Taxonomy" id="176173"/>
    <lineage>
        <taxon>Eukaryota</taxon>
        <taxon>Fungi</taxon>
        <taxon>Dikarya</taxon>
        <taxon>Ascomycota</taxon>
        <taxon>Pezizomycotina</taxon>
        <taxon>Eurotiomycetes</taxon>
        <taxon>Eurotiomycetidae</taxon>
        <taxon>Eurotiales</taxon>
        <taxon>Aspergillaceae</taxon>
        <taxon>Aspergillus</taxon>
        <taxon>Aspergillus subgen. Nidulantes</taxon>
    </lineage>
</organism>
<protein>
    <submittedName>
        <fullName evidence="1">Uncharacterized protein</fullName>
    </submittedName>
</protein>
<sequence length="237" mass="26417">MTGKTLDLLYNGNLGSQERVLNYELTSRVLRLRYQLEEWVPTLPAHMSLVSGTDLASRLVGGRDLDDPAINRFRIGHDSLALDDISQGTVRLSIDSATHIIGIVRTAVNAGQARRGLFASWRFTLIDAALVIFTIFLLSKQSNLVGAWPLISSEALKETFHTCIESLQRLDKGNGTVDKRCQCLQMLAELWNVIESSERDNLNQLDSPVNQETVFGDLNFMADKQFDVTDGFLSSWG</sequence>
<dbReference type="Proteomes" id="UP001610432">
    <property type="component" value="Unassembled WGS sequence"/>
</dbReference>